<protein>
    <recommendedName>
        <fullName evidence="4">Large ribosomal subunit protein eL18</fullName>
    </recommendedName>
</protein>
<evidence type="ECO:0000256" key="3">
    <source>
        <dbReference type="ARBA" id="ARBA00023274"/>
    </source>
</evidence>
<evidence type="ECO:0000259" key="5">
    <source>
        <dbReference type="Pfam" id="PF00828"/>
    </source>
</evidence>
<dbReference type="Gene3D" id="3.100.10.10">
    <property type="match status" value="1"/>
</dbReference>
<dbReference type="SUPFAM" id="SSF52080">
    <property type="entry name" value="Ribosomal proteins L15p and L18e"/>
    <property type="match status" value="1"/>
</dbReference>
<evidence type="ECO:0000313" key="6">
    <source>
        <dbReference type="EMBL" id="AIE97430.1"/>
    </source>
</evidence>
<dbReference type="InterPro" id="IPR001196">
    <property type="entry name" value="Ribosomal_uL15_CS"/>
</dbReference>
<evidence type="ECO:0000256" key="4">
    <source>
        <dbReference type="HAMAP-Rule" id="MF_00329"/>
    </source>
</evidence>
<gene>
    <name evidence="6" type="primary">RP-L18e</name>
    <name evidence="6" type="synonym">RPL18</name>
    <name evidence="4" type="synonym">rpl18e</name>
</gene>
<comment type="similarity">
    <text evidence="1 4">Belongs to the eukaryotic ribosomal protein eL18 family.</text>
</comment>
<dbReference type="GO" id="GO:0003735">
    <property type="term" value="F:structural constituent of ribosome"/>
    <property type="evidence" value="ECO:0007669"/>
    <property type="project" value="InterPro"/>
</dbReference>
<dbReference type="PROSITE" id="PS00475">
    <property type="entry name" value="RIBOSOMAL_L15"/>
    <property type="match status" value="1"/>
</dbReference>
<evidence type="ECO:0000256" key="1">
    <source>
        <dbReference type="ARBA" id="ARBA00006815"/>
    </source>
</evidence>
<dbReference type="GO" id="GO:0006412">
    <property type="term" value="P:translation"/>
    <property type="evidence" value="ECO:0007669"/>
    <property type="project" value="UniProtKB-UniRule"/>
</dbReference>
<dbReference type="InterPro" id="IPR036227">
    <property type="entry name" value="Ribosomal_uL15/eL18_sf"/>
</dbReference>
<feature type="domain" description="Large ribosomal subunit protein uL15/eL18" evidence="5">
    <location>
        <begin position="68"/>
        <end position="103"/>
    </location>
</feature>
<dbReference type="NCBIfam" id="NF003079">
    <property type="entry name" value="PRK04005.1"/>
    <property type="match status" value="1"/>
</dbReference>
<keyword evidence="2 4" id="KW-0689">Ribosomal protein</keyword>
<evidence type="ECO:0000256" key="2">
    <source>
        <dbReference type="ARBA" id="ARBA00022980"/>
    </source>
</evidence>
<keyword evidence="3 4" id="KW-0687">Ribonucleoprotein</keyword>
<dbReference type="PANTHER" id="PTHR10934">
    <property type="entry name" value="60S RIBOSOMAL PROTEIN L18"/>
    <property type="match status" value="1"/>
</dbReference>
<dbReference type="InterPro" id="IPR022947">
    <property type="entry name" value="Ribosomal_eL18_arc"/>
</dbReference>
<dbReference type="GO" id="GO:0022625">
    <property type="term" value="C:cytosolic large ribosomal subunit"/>
    <property type="evidence" value="ECO:0007669"/>
    <property type="project" value="TreeGrafter"/>
</dbReference>
<proteinExistence type="inferred from homology"/>
<dbReference type="GO" id="GO:0003723">
    <property type="term" value="F:RNA binding"/>
    <property type="evidence" value="ECO:0007669"/>
    <property type="project" value="TreeGrafter"/>
</dbReference>
<reference evidence="6" key="1">
    <citation type="journal article" date="2014" name="Genome Biol. Evol.">
        <title>Pangenome evidence for extensive interdomain horizontal transfer affecting lineage core and shell genes in uncultured planktonic thaumarchaeota and euryarchaeota.</title>
        <authorList>
            <person name="Deschamps P."/>
            <person name="Zivanovic Y."/>
            <person name="Moreira D."/>
            <person name="Rodriguez-Valera F."/>
            <person name="Lopez-Garcia P."/>
        </authorList>
    </citation>
    <scope>NUCLEOTIDE SEQUENCE</scope>
</reference>
<organism evidence="6">
    <name type="scientific">uncultured marine group II/III euryarchaeote AD1000_99_D12</name>
    <dbReference type="NCBI Taxonomy" id="1457831"/>
    <lineage>
        <taxon>Archaea</taxon>
        <taxon>Methanobacteriati</taxon>
        <taxon>Methanobacteriota</taxon>
        <taxon>environmental samples</taxon>
    </lineage>
</organism>
<dbReference type="EMBL" id="KF900507">
    <property type="protein sequence ID" value="AIE97430.1"/>
    <property type="molecule type" value="Genomic_DNA"/>
</dbReference>
<accession>A0A075G0B0</accession>
<dbReference type="Pfam" id="PF00828">
    <property type="entry name" value="Ribosomal_L27A"/>
    <property type="match status" value="1"/>
</dbReference>
<dbReference type="InterPro" id="IPR000039">
    <property type="entry name" value="Ribosomal_eL18"/>
</dbReference>
<dbReference type="PANTHER" id="PTHR10934:SF2">
    <property type="entry name" value="LARGE RIBOSOMAL SUBUNIT PROTEIN EL18"/>
    <property type="match status" value="1"/>
</dbReference>
<dbReference type="HAMAP" id="MF_00329">
    <property type="entry name" value="Ribosomal_eL18"/>
    <property type="match status" value="1"/>
</dbReference>
<name>A0A075G0B0_9EURY</name>
<dbReference type="AlphaFoldDB" id="A0A075G0B0"/>
<dbReference type="InterPro" id="IPR021131">
    <property type="entry name" value="Ribosomal_uL15/eL18"/>
</dbReference>
<sequence length="123" mass="13401">MSLKRINRKSNSELVKAITNLKDASRKNEAPLWRSVAVRLEGPSQNWPSVNISKLEYNVDKNSKVVIPGKLLGAGTITKKMTVTAYSFSQSAVEKIEAAGGKCLSYSDFIKSNPKGTNVMVIG</sequence>